<dbReference type="InterPro" id="IPR013761">
    <property type="entry name" value="SAM/pointed_sf"/>
</dbReference>
<evidence type="ECO:0000259" key="7">
    <source>
        <dbReference type="PROSITE" id="PS50067"/>
    </source>
</evidence>
<name>A0A4Z2BDC2_9TELE</name>
<dbReference type="EMBL" id="SWLE01000017">
    <property type="protein sequence ID" value="TNM89658.1"/>
    <property type="molecule type" value="Genomic_DNA"/>
</dbReference>
<feature type="compositionally biased region" description="Basic and acidic residues" evidence="6">
    <location>
        <begin position="548"/>
        <end position="559"/>
    </location>
</feature>
<feature type="region of interest" description="Disordered" evidence="6">
    <location>
        <begin position="172"/>
        <end position="229"/>
    </location>
</feature>
<evidence type="ECO:0000256" key="6">
    <source>
        <dbReference type="SAM" id="MobiDB-lite"/>
    </source>
</evidence>
<organism evidence="9 10">
    <name type="scientific">Takifugu bimaculatus</name>
    <dbReference type="NCBI Taxonomy" id="433685"/>
    <lineage>
        <taxon>Eukaryota</taxon>
        <taxon>Metazoa</taxon>
        <taxon>Chordata</taxon>
        <taxon>Craniata</taxon>
        <taxon>Vertebrata</taxon>
        <taxon>Euteleostomi</taxon>
        <taxon>Actinopterygii</taxon>
        <taxon>Neopterygii</taxon>
        <taxon>Teleostei</taxon>
        <taxon>Neoteleostei</taxon>
        <taxon>Acanthomorphata</taxon>
        <taxon>Eupercaria</taxon>
        <taxon>Tetraodontiformes</taxon>
        <taxon>Tetradontoidea</taxon>
        <taxon>Tetraodontidae</taxon>
        <taxon>Takifugu</taxon>
    </lineage>
</organism>
<feature type="domain" description="SAM" evidence="8">
    <location>
        <begin position="14"/>
        <end position="69"/>
    </location>
</feature>
<evidence type="ECO:0000259" key="8">
    <source>
        <dbReference type="PROSITE" id="PS50105"/>
    </source>
</evidence>
<dbReference type="PROSITE" id="PS50067">
    <property type="entry name" value="KINESIN_MOTOR_2"/>
    <property type="match status" value="1"/>
</dbReference>
<dbReference type="AlphaFoldDB" id="A0A4Z2BDC2"/>
<dbReference type="GO" id="GO:0008017">
    <property type="term" value="F:microtubule binding"/>
    <property type="evidence" value="ECO:0007669"/>
    <property type="project" value="InterPro"/>
</dbReference>
<dbReference type="SMART" id="SM00129">
    <property type="entry name" value="KISc"/>
    <property type="match status" value="1"/>
</dbReference>
<sequence>MDGEENDFFLYECLEAVGLQQHYARFTAVGVHSAAHLSGLRMEDYPILGISSMEDRTQLFRLVQMIKSLDLWCEAHDSECNSSDSEENYHVADDGLTHCSCLGPDGDVYDLSGEGKRLNCGGKAFSAALPQHKEAARPLHAQFVTGCLELTGKSNSGINHHNHRDHNTKIDAEETSTHSCHRPPRDLPHRLRSDTVPSVQPSNGQVWHKERKGISKKEKPCMEKSRKKASEKKAVTTLVYESRTAGYNYGLPLSSPPAPNKRQPRKQRISVCVRKRPLTYTECRRGEADVVATLNKACVTVNERKEAVDLSQYVLQLKECIRSLDQAQSHTPFRQSKLTQVLKDSFLGDSMTCMIANISPGQAATEHTLNTLRYADRVKELRRQEGQGGRRSKTMSSKYDLSVNIGCNKTSVAARGKSPPKRPKIGRESENFVPISSTSTLTTDDTVFCSTPKNSSCARARFGTRVEQLTPIRGLLGISVRRESADRNGGRKEKNNGEPDQSIRAGANLGKLHLRDARKKLEFSDRELEKELGISNRVTGCKCQGGHSENRDTSPEIHRPTGIKLTKY</sequence>
<comment type="caution">
    <text evidence="5">Lacks conserved residue(s) required for the propagation of feature annotation.</text>
</comment>
<proteinExistence type="inferred from homology"/>
<evidence type="ECO:0000256" key="3">
    <source>
        <dbReference type="ARBA" id="ARBA00022840"/>
    </source>
</evidence>
<feature type="region of interest" description="Disordered" evidence="6">
    <location>
        <begin position="545"/>
        <end position="568"/>
    </location>
</feature>
<keyword evidence="4" id="KW-0963">Cytoplasm</keyword>
<evidence type="ECO:0000256" key="5">
    <source>
        <dbReference type="PROSITE-ProRule" id="PRU00283"/>
    </source>
</evidence>
<dbReference type="InterPro" id="IPR036961">
    <property type="entry name" value="Kinesin_motor_dom_sf"/>
</dbReference>
<dbReference type="GO" id="GO:0005524">
    <property type="term" value="F:ATP binding"/>
    <property type="evidence" value="ECO:0007669"/>
    <property type="project" value="UniProtKB-KW"/>
</dbReference>
<reference evidence="9 10" key="1">
    <citation type="submission" date="2019-04" db="EMBL/GenBank/DDBJ databases">
        <title>The sequence and de novo assembly of Takifugu bimaculatus genome using PacBio and Hi-C technologies.</title>
        <authorList>
            <person name="Xu P."/>
            <person name="Liu B."/>
            <person name="Zhou Z."/>
        </authorList>
    </citation>
    <scope>NUCLEOTIDE SEQUENCE [LARGE SCALE GENOMIC DNA]</scope>
    <source>
        <strain evidence="9">TB-2018</strain>
        <tissue evidence="9">Muscle</tissue>
    </source>
</reference>
<feature type="compositionally biased region" description="Basic and acidic residues" evidence="6">
    <location>
        <begin position="481"/>
        <end position="497"/>
    </location>
</feature>
<dbReference type="PROSITE" id="PS50105">
    <property type="entry name" value="SAM_DOMAIN"/>
    <property type="match status" value="1"/>
</dbReference>
<feature type="compositionally biased region" description="Basic and acidic residues" evidence="6">
    <location>
        <begin position="212"/>
        <end position="224"/>
    </location>
</feature>
<dbReference type="Pfam" id="PF00225">
    <property type="entry name" value="Kinesin"/>
    <property type="match status" value="1"/>
</dbReference>
<comment type="caution">
    <text evidence="9">The sequence shown here is derived from an EMBL/GenBank/DDBJ whole genome shotgun (WGS) entry which is preliminary data.</text>
</comment>
<dbReference type="GO" id="GO:0007019">
    <property type="term" value="P:microtubule depolymerization"/>
    <property type="evidence" value="ECO:0007669"/>
    <property type="project" value="TreeGrafter"/>
</dbReference>
<dbReference type="InterPro" id="IPR027417">
    <property type="entry name" value="P-loop_NTPase"/>
</dbReference>
<protein>
    <recommendedName>
        <fullName evidence="11">Kinesin motor domain-containing protein</fullName>
    </recommendedName>
</protein>
<dbReference type="SUPFAM" id="SSF47769">
    <property type="entry name" value="SAM/Pointed domain"/>
    <property type="match status" value="1"/>
</dbReference>
<dbReference type="GO" id="GO:0003777">
    <property type="term" value="F:microtubule motor activity"/>
    <property type="evidence" value="ECO:0007669"/>
    <property type="project" value="InterPro"/>
</dbReference>
<dbReference type="SUPFAM" id="SSF52540">
    <property type="entry name" value="P-loop containing nucleoside triphosphate hydrolases"/>
    <property type="match status" value="1"/>
</dbReference>
<dbReference type="GO" id="GO:0007018">
    <property type="term" value="P:microtubule-based movement"/>
    <property type="evidence" value="ECO:0007669"/>
    <property type="project" value="InterPro"/>
</dbReference>
<keyword evidence="4" id="KW-0206">Cytoskeleton</keyword>
<evidence type="ECO:0000313" key="9">
    <source>
        <dbReference type="EMBL" id="TNM89658.1"/>
    </source>
</evidence>
<dbReference type="InterPro" id="IPR001752">
    <property type="entry name" value="Kinesin_motor_dom"/>
</dbReference>
<keyword evidence="2" id="KW-0547">Nucleotide-binding</keyword>
<comment type="subcellular location">
    <subcellularLocation>
        <location evidence="1">Cytoplasm</location>
        <location evidence="1">Cytoskeleton</location>
    </subcellularLocation>
</comment>
<evidence type="ECO:0000256" key="1">
    <source>
        <dbReference type="ARBA" id="ARBA00004245"/>
    </source>
</evidence>
<feature type="compositionally biased region" description="Basic and acidic residues" evidence="6">
    <location>
        <begin position="183"/>
        <end position="193"/>
    </location>
</feature>
<keyword evidence="10" id="KW-1185">Reference proteome</keyword>
<evidence type="ECO:0000256" key="4">
    <source>
        <dbReference type="ARBA" id="ARBA00023212"/>
    </source>
</evidence>
<feature type="region of interest" description="Disordered" evidence="6">
    <location>
        <begin position="481"/>
        <end position="504"/>
    </location>
</feature>
<evidence type="ECO:0000313" key="10">
    <source>
        <dbReference type="Proteomes" id="UP000516260"/>
    </source>
</evidence>
<evidence type="ECO:0008006" key="11">
    <source>
        <dbReference type="Google" id="ProtNLM"/>
    </source>
</evidence>
<dbReference type="Proteomes" id="UP000516260">
    <property type="component" value="Chromosome 4"/>
</dbReference>
<comment type="similarity">
    <text evidence="5">Belongs to the TRAFAC class myosin-kinesin ATPase superfamily. Kinesin family.</text>
</comment>
<dbReference type="GO" id="GO:0005874">
    <property type="term" value="C:microtubule"/>
    <property type="evidence" value="ECO:0007669"/>
    <property type="project" value="TreeGrafter"/>
</dbReference>
<dbReference type="InterPro" id="IPR027640">
    <property type="entry name" value="Kinesin-like_fam"/>
</dbReference>
<accession>A0A4Z2BDC2</accession>
<dbReference type="InterPro" id="IPR001660">
    <property type="entry name" value="SAM"/>
</dbReference>
<dbReference type="PANTHER" id="PTHR47971:SF20">
    <property type="entry name" value="KINESIN-LIKE PROTEIN KIF24"/>
    <property type="match status" value="1"/>
</dbReference>
<evidence type="ECO:0000256" key="2">
    <source>
        <dbReference type="ARBA" id="ARBA00022741"/>
    </source>
</evidence>
<gene>
    <name evidence="9" type="ORF">fugu_003892</name>
</gene>
<feature type="domain" description="Kinesin motor" evidence="7">
    <location>
        <begin position="304"/>
        <end position="381"/>
    </location>
</feature>
<keyword evidence="3" id="KW-0067">ATP-binding</keyword>
<dbReference type="PANTHER" id="PTHR47971">
    <property type="entry name" value="KINESIN-RELATED PROTEIN 6"/>
    <property type="match status" value="1"/>
</dbReference>
<dbReference type="Gene3D" id="3.40.850.10">
    <property type="entry name" value="Kinesin motor domain"/>
    <property type="match status" value="1"/>
</dbReference>
<feature type="compositionally biased region" description="Polar residues" evidence="6">
    <location>
        <begin position="195"/>
        <end position="205"/>
    </location>
</feature>